<evidence type="ECO:0000256" key="5">
    <source>
        <dbReference type="ARBA" id="ARBA00023136"/>
    </source>
</evidence>
<dbReference type="SMART" id="SM00044">
    <property type="entry name" value="CYCc"/>
    <property type="match status" value="1"/>
</dbReference>
<evidence type="ECO:0000256" key="1">
    <source>
        <dbReference type="ARBA" id="ARBA00004370"/>
    </source>
</evidence>
<protein>
    <recommendedName>
        <fullName evidence="8">Guanylate cyclase domain-containing protein</fullName>
    </recommendedName>
</protein>
<dbReference type="SUPFAM" id="SSF55073">
    <property type="entry name" value="Nucleotide cyclase"/>
    <property type="match status" value="1"/>
</dbReference>
<feature type="domain" description="Guanylate cyclase" evidence="8">
    <location>
        <begin position="1"/>
        <end position="137"/>
    </location>
</feature>
<evidence type="ECO:0000256" key="7">
    <source>
        <dbReference type="SAM" id="MobiDB-lite"/>
    </source>
</evidence>
<dbReference type="OrthoDB" id="547134at2759"/>
<dbReference type="GO" id="GO:0004383">
    <property type="term" value="F:guanylate cyclase activity"/>
    <property type="evidence" value="ECO:0007669"/>
    <property type="project" value="TreeGrafter"/>
</dbReference>
<dbReference type="Pfam" id="PF00211">
    <property type="entry name" value="Guanylate_cyc"/>
    <property type="match status" value="1"/>
</dbReference>
<evidence type="ECO:0000259" key="8">
    <source>
        <dbReference type="PROSITE" id="PS50125"/>
    </source>
</evidence>
<dbReference type="CDD" id="cd07302">
    <property type="entry name" value="CHD"/>
    <property type="match status" value="1"/>
</dbReference>
<dbReference type="GO" id="GO:0005886">
    <property type="term" value="C:plasma membrane"/>
    <property type="evidence" value="ECO:0007669"/>
    <property type="project" value="TreeGrafter"/>
</dbReference>
<proteinExistence type="predicted"/>
<feature type="region of interest" description="Disordered" evidence="7">
    <location>
        <begin position="251"/>
        <end position="339"/>
    </location>
</feature>
<dbReference type="Gene3D" id="3.30.70.1230">
    <property type="entry name" value="Nucleotide cyclase"/>
    <property type="match status" value="1"/>
</dbReference>
<organism evidence="9 10">
    <name type="scientific">Chlamydomonas eustigma</name>
    <dbReference type="NCBI Taxonomy" id="1157962"/>
    <lineage>
        <taxon>Eukaryota</taxon>
        <taxon>Viridiplantae</taxon>
        <taxon>Chlorophyta</taxon>
        <taxon>core chlorophytes</taxon>
        <taxon>Chlorophyceae</taxon>
        <taxon>CS clade</taxon>
        <taxon>Chlamydomonadales</taxon>
        <taxon>Chlamydomonadaceae</taxon>
        <taxon>Chlamydomonas</taxon>
    </lineage>
</organism>
<dbReference type="GO" id="GO:0001653">
    <property type="term" value="F:peptide receptor activity"/>
    <property type="evidence" value="ECO:0007669"/>
    <property type="project" value="TreeGrafter"/>
</dbReference>
<dbReference type="InterPro" id="IPR029787">
    <property type="entry name" value="Nucleotide_cyclase"/>
</dbReference>
<evidence type="ECO:0000256" key="2">
    <source>
        <dbReference type="ARBA" id="ARBA00022692"/>
    </source>
</evidence>
<gene>
    <name evidence="9" type="ORF">CEUSTIGMA_g8461.t1</name>
</gene>
<dbReference type="InterPro" id="IPR050401">
    <property type="entry name" value="Cyclic_nucleotide_synthase"/>
</dbReference>
<dbReference type="GO" id="GO:0035556">
    <property type="term" value="P:intracellular signal transduction"/>
    <property type="evidence" value="ECO:0007669"/>
    <property type="project" value="InterPro"/>
</dbReference>
<dbReference type="EMBL" id="BEGY01000059">
    <property type="protein sequence ID" value="GAX81026.1"/>
    <property type="molecule type" value="Genomic_DNA"/>
</dbReference>
<name>A0A250XD91_9CHLO</name>
<feature type="compositionally biased region" description="Polar residues" evidence="7">
    <location>
        <begin position="251"/>
        <end position="266"/>
    </location>
</feature>
<dbReference type="PANTHER" id="PTHR11920">
    <property type="entry name" value="GUANYLYL CYCLASE"/>
    <property type="match status" value="1"/>
</dbReference>
<reference evidence="9 10" key="1">
    <citation type="submission" date="2017-08" db="EMBL/GenBank/DDBJ databases">
        <title>Acidophilic green algal genome provides insights into adaptation to an acidic environment.</title>
        <authorList>
            <person name="Hirooka S."/>
            <person name="Hirose Y."/>
            <person name="Kanesaki Y."/>
            <person name="Higuchi S."/>
            <person name="Fujiwara T."/>
            <person name="Onuma R."/>
            <person name="Era A."/>
            <person name="Ohbayashi R."/>
            <person name="Uzuka A."/>
            <person name="Nozaki H."/>
            <person name="Yoshikawa H."/>
            <person name="Miyagishima S.Y."/>
        </authorList>
    </citation>
    <scope>NUCLEOTIDE SEQUENCE [LARGE SCALE GENOMIC DNA]</scope>
    <source>
        <strain evidence="9 10">NIES-2499</strain>
    </source>
</reference>
<dbReference type="InterPro" id="IPR001054">
    <property type="entry name" value="A/G_cyclase"/>
</dbReference>
<dbReference type="PANTHER" id="PTHR11920:SF335">
    <property type="entry name" value="GUANYLATE CYCLASE"/>
    <property type="match status" value="1"/>
</dbReference>
<comment type="caution">
    <text evidence="9">The sequence shown here is derived from an EMBL/GenBank/DDBJ whole genome shotgun (WGS) entry which is preliminary data.</text>
</comment>
<dbReference type="Proteomes" id="UP000232323">
    <property type="component" value="Unassembled WGS sequence"/>
</dbReference>
<evidence type="ECO:0000256" key="3">
    <source>
        <dbReference type="ARBA" id="ARBA00022741"/>
    </source>
</evidence>
<keyword evidence="10" id="KW-1185">Reference proteome</keyword>
<sequence length="339" mass="37283">MSFNSLVMMFSTFEVMNFLNELYQTFDDLVDDYGMYKLDIVGDCYIVVAGLIKEDQDGFVCVDELNENEVASNAQRIMEFAKAMLRESRPVLMPHNNQPVSLRIGIHTGPLVSGLVGSKMPKFTLFGDTMNTASRMETTCRPGCVHVSETFARLIPHEQWESRGSIEVKGKGLMDTCLWVPRLDVNQESGELLDRSLRHANSGASYTSTKSRITSFNAGASDQSSNPLMAILSNIRMDTSGFDDAASTISTSMRSASNRRQLSSGVSLAKKDSRHKRSSDGHGSRIMSEHPSIGSRASSNMLTIGAGPRSSTELDEEDTGSRDSRTERTLVGKPRKLGL</sequence>
<dbReference type="PROSITE" id="PS50125">
    <property type="entry name" value="GUANYLATE_CYCLASE_2"/>
    <property type="match status" value="1"/>
</dbReference>
<dbReference type="GO" id="GO:0007168">
    <property type="term" value="P:receptor guanylyl cyclase signaling pathway"/>
    <property type="evidence" value="ECO:0007669"/>
    <property type="project" value="TreeGrafter"/>
</dbReference>
<keyword evidence="5" id="KW-0472">Membrane</keyword>
<evidence type="ECO:0000256" key="6">
    <source>
        <dbReference type="ARBA" id="ARBA00023239"/>
    </source>
</evidence>
<feature type="compositionally biased region" description="Basic and acidic residues" evidence="7">
    <location>
        <begin position="319"/>
        <end position="330"/>
    </location>
</feature>
<evidence type="ECO:0000313" key="9">
    <source>
        <dbReference type="EMBL" id="GAX81026.1"/>
    </source>
</evidence>
<evidence type="ECO:0000313" key="10">
    <source>
        <dbReference type="Proteomes" id="UP000232323"/>
    </source>
</evidence>
<keyword evidence="4" id="KW-1133">Transmembrane helix</keyword>
<keyword evidence="2" id="KW-0812">Transmembrane</keyword>
<keyword evidence="6" id="KW-0456">Lyase</keyword>
<dbReference type="GO" id="GO:0000166">
    <property type="term" value="F:nucleotide binding"/>
    <property type="evidence" value="ECO:0007669"/>
    <property type="project" value="UniProtKB-KW"/>
</dbReference>
<accession>A0A250XD91</accession>
<evidence type="ECO:0000256" key="4">
    <source>
        <dbReference type="ARBA" id="ARBA00022989"/>
    </source>
</evidence>
<keyword evidence="3" id="KW-0547">Nucleotide-binding</keyword>
<comment type="subcellular location">
    <subcellularLocation>
        <location evidence="1">Membrane</location>
    </subcellularLocation>
</comment>
<dbReference type="GO" id="GO:0004016">
    <property type="term" value="F:adenylate cyclase activity"/>
    <property type="evidence" value="ECO:0007669"/>
    <property type="project" value="TreeGrafter"/>
</dbReference>
<dbReference type="AlphaFoldDB" id="A0A250XD91"/>